<accession>A0AAW6TR75</accession>
<dbReference type="RefSeq" id="WP_349243117.1">
    <property type="nucleotide sequence ID" value="NZ_JASCXX010000001.1"/>
</dbReference>
<comment type="caution">
    <text evidence="1">The sequence shown here is derived from an EMBL/GenBank/DDBJ whole genome shotgun (WGS) entry which is preliminary data.</text>
</comment>
<organism evidence="1 2">
    <name type="scientific">Anaerobaca lacustris</name>
    <dbReference type="NCBI Taxonomy" id="3044600"/>
    <lineage>
        <taxon>Bacteria</taxon>
        <taxon>Pseudomonadati</taxon>
        <taxon>Planctomycetota</taxon>
        <taxon>Phycisphaerae</taxon>
        <taxon>Sedimentisphaerales</taxon>
        <taxon>Anaerobacaceae</taxon>
        <taxon>Anaerobaca</taxon>
    </lineage>
</organism>
<dbReference type="Proteomes" id="UP001431776">
    <property type="component" value="Unassembled WGS sequence"/>
</dbReference>
<protein>
    <submittedName>
        <fullName evidence="1">Uncharacterized protein</fullName>
    </submittedName>
</protein>
<sequence>MSKQDFARSIVDVCRQHRNVRRALAFAFILYDFANPEISKVLNDRDYWNALHTISGKYLSIYYVHSRESTFGEDLDAAGDCERRGLYPVVGDTHPGVILPILKRYLKPDEEVRNPSILFFQVDDTMISDYFLIELFEERIEDSFLELRTYISSAVDRLKMIDPENYGNLQPIFESLKQGVKSVRFRRVLFRTVQRFPLDLLISWIVGRV</sequence>
<keyword evidence="2" id="KW-1185">Reference proteome</keyword>
<evidence type="ECO:0000313" key="1">
    <source>
        <dbReference type="EMBL" id="MDI6447707.1"/>
    </source>
</evidence>
<evidence type="ECO:0000313" key="2">
    <source>
        <dbReference type="Proteomes" id="UP001431776"/>
    </source>
</evidence>
<name>A0AAW6TR75_9BACT</name>
<reference evidence="1" key="1">
    <citation type="submission" date="2023-05" db="EMBL/GenBank/DDBJ databases">
        <title>Anaerotaeda fermentans gen. nov., sp. nov., a novel anaerobic planctomycete of the new family within the order Sedimentisphaerales isolated from Taman Peninsula, Russia.</title>
        <authorList>
            <person name="Khomyakova M.A."/>
            <person name="Merkel A.Y."/>
            <person name="Slobodkin A.I."/>
        </authorList>
    </citation>
    <scope>NUCLEOTIDE SEQUENCE</scope>
    <source>
        <strain evidence="1">M17dextr</strain>
    </source>
</reference>
<proteinExistence type="predicted"/>
<gene>
    <name evidence="1" type="ORF">QJ522_01530</name>
</gene>
<dbReference type="EMBL" id="JASCXX010000001">
    <property type="protein sequence ID" value="MDI6447707.1"/>
    <property type="molecule type" value="Genomic_DNA"/>
</dbReference>
<dbReference type="AlphaFoldDB" id="A0AAW6TR75"/>